<dbReference type="PANTHER" id="PTHR30349">
    <property type="entry name" value="PHAGE INTEGRASE-RELATED"/>
    <property type="match status" value="1"/>
</dbReference>
<evidence type="ECO:0000259" key="10">
    <source>
        <dbReference type="PROSITE" id="PS51898"/>
    </source>
</evidence>
<reference evidence="12 13" key="1">
    <citation type="submission" date="2020-09" db="EMBL/GenBank/DDBJ databases">
        <title>Draft genome of Gelidibacter salicanalis PAMC21136.</title>
        <authorList>
            <person name="Park H."/>
        </authorList>
    </citation>
    <scope>NUCLEOTIDE SEQUENCE [LARGE SCALE GENOMIC DNA]</scope>
    <source>
        <strain evidence="12 13">PAMC21136</strain>
    </source>
</reference>
<dbReference type="Pfam" id="PF00589">
    <property type="entry name" value="Phage_integrase"/>
    <property type="match status" value="1"/>
</dbReference>
<sequence>METITDFAKYLTRFFTEYLVGERGASSHTIRSYSETFTLVLTFMDKVRAKSADRLTLNHFNKETVLGFLDWLEENRKCSNSTRNQRLAALHSFFRYMQYEDVKRLGQWQDILSIKVKKQGKRTAVNCLTVEGIKFLLEQIPVNTKAGRRNLALLSLLYDSGARVQELIDLTPVSLHLIKPYYVTLLGKGCKKRIVPLQNEQVNLLMAYIKENRLDNLAYNQRPLFANNRGEKLTNSGVTYILNLYAKNARMLRPEIIPKKMSPHTLRHSKAMHLLQSGINLVYIRDILGHVSILTTEVYARADSKQKREALEAAYVNVIPVKANEASWEKDSKLREWLRNFNK</sequence>
<evidence type="ECO:0000313" key="13">
    <source>
        <dbReference type="Proteomes" id="UP000662373"/>
    </source>
</evidence>
<dbReference type="PROSITE" id="PS51900">
    <property type="entry name" value="CB"/>
    <property type="match status" value="1"/>
</dbReference>
<accession>A0A934KJF0</accession>
<dbReference type="Gene3D" id="1.10.150.130">
    <property type="match status" value="1"/>
</dbReference>
<dbReference type="AlphaFoldDB" id="A0A934KJF0"/>
<dbReference type="GO" id="GO:0015074">
    <property type="term" value="P:DNA integration"/>
    <property type="evidence" value="ECO:0007669"/>
    <property type="project" value="UniProtKB-KW"/>
</dbReference>
<dbReference type="Gene3D" id="1.10.443.10">
    <property type="entry name" value="Intergrase catalytic core"/>
    <property type="match status" value="1"/>
</dbReference>
<dbReference type="EMBL" id="JAEHJZ010000008">
    <property type="protein sequence ID" value="MBJ7880147.1"/>
    <property type="molecule type" value="Genomic_DNA"/>
</dbReference>
<evidence type="ECO:0000256" key="6">
    <source>
        <dbReference type="ARBA" id="ARBA00023125"/>
    </source>
</evidence>
<keyword evidence="4" id="KW-0159">Chromosome partition</keyword>
<keyword evidence="5" id="KW-0229">DNA integration</keyword>
<comment type="caution">
    <text evidence="12">The sequence shown here is derived from an EMBL/GenBank/DDBJ whole genome shotgun (WGS) entry which is preliminary data.</text>
</comment>
<dbReference type="InterPro" id="IPR013762">
    <property type="entry name" value="Integrase-like_cat_sf"/>
</dbReference>
<dbReference type="SUPFAM" id="SSF56349">
    <property type="entry name" value="DNA breaking-rejoining enzymes"/>
    <property type="match status" value="1"/>
</dbReference>
<comment type="subcellular location">
    <subcellularLocation>
        <location evidence="1">Cytoplasm</location>
    </subcellularLocation>
</comment>
<dbReference type="InterPro" id="IPR004107">
    <property type="entry name" value="Integrase_SAM-like_N"/>
</dbReference>
<feature type="domain" description="Tyr recombinase" evidence="10">
    <location>
        <begin position="123"/>
        <end position="312"/>
    </location>
</feature>
<dbReference type="GO" id="GO:0051301">
    <property type="term" value="P:cell division"/>
    <property type="evidence" value="ECO:0007669"/>
    <property type="project" value="UniProtKB-KW"/>
</dbReference>
<dbReference type="GO" id="GO:0003677">
    <property type="term" value="F:DNA binding"/>
    <property type="evidence" value="ECO:0007669"/>
    <property type="project" value="UniProtKB-UniRule"/>
</dbReference>
<evidence type="ECO:0000256" key="9">
    <source>
        <dbReference type="PROSITE-ProRule" id="PRU01248"/>
    </source>
</evidence>
<organism evidence="12 13">
    <name type="scientific">Gelidibacter salicanalis</name>
    <dbReference type="NCBI Taxonomy" id="291193"/>
    <lineage>
        <taxon>Bacteria</taxon>
        <taxon>Pseudomonadati</taxon>
        <taxon>Bacteroidota</taxon>
        <taxon>Flavobacteriia</taxon>
        <taxon>Flavobacteriales</taxon>
        <taxon>Flavobacteriaceae</taxon>
        <taxon>Gelidibacter</taxon>
    </lineage>
</organism>
<dbReference type="InterPro" id="IPR010998">
    <property type="entry name" value="Integrase_recombinase_N"/>
</dbReference>
<dbReference type="Proteomes" id="UP000662373">
    <property type="component" value="Unassembled WGS sequence"/>
</dbReference>
<evidence type="ECO:0000256" key="1">
    <source>
        <dbReference type="ARBA" id="ARBA00004496"/>
    </source>
</evidence>
<keyword evidence="2" id="KW-0963">Cytoplasm</keyword>
<dbReference type="InterPro" id="IPR011010">
    <property type="entry name" value="DNA_brk_join_enz"/>
</dbReference>
<evidence type="ECO:0000256" key="2">
    <source>
        <dbReference type="ARBA" id="ARBA00022490"/>
    </source>
</evidence>
<keyword evidence="3" id="KW-0132">Cell division</keyword>
<dbReference type="GO" id="GO:0005737">
    <property type="term" value="C:cytoplasm"/>
    <property type="evidence" value="ECO:0007669"/>
    <property type="project" value="UniProtKB-SubCell"/>
</dbReference>
<keyword evidence="8" id="KW-0131">Cell cycle</keyword>
<keyword evidence="6 9" id="KW-0238">DNA-binding</keyword>
<proteinExistence type="predicted"/>
<evidence type="ECO:0000313" key="12">
    <source>
        <dbReference type="EMBL" id="MBJ7880147.1"/>
    </source>
</evidence>
<evidence type="ECO:0000256" key="4">
    <source>
        <dbReference type="ARBA" id="ARBA00022829"/>
    </source>
</evidence>
<dbReference type="GO" id="GO:0006310">
    <property type="term" value="P:DNA recombination"/>
    <property type="evidence" value="ECO:0007669"/>
    <property type="project" value="UniProtKB-KW"/>
</dbReference>
<evidence type="ECO:0000256" key="7">
    <source>
        <dbReference type="ARBA" id="ARBA00023172"/>
    </source>
</evidence>
<dbReference type="PANTHER" id="PTHR30349:SF77">
    <property type="entry name" value="TYROSINE RECOMBINASE XERC"/>
    <property type="match status" value="1"/>
</dbReference>
<dbReference type="RefSeq" id="WP_199597969.1">
    <property type="nucleotide sequence ID" value="NZ_JAEHJZ010000008.1"/>
</dbReference>
<dbReference type="GO" id="GO:0007059">
    <property type="term" value="P:chromosome segregation"/>
    <property type="evidence" value="ECO:0007669"/>
    <property type="project" value="UniProtKB-KW"/>
</dbReference>
<gene>
    <name evidence="12" type="ORF">JEM65_05700</name>
</gene>
<name>A0A934KJF0_9FLAO</name>
<evidence type="ECO:0000256" key="5">
    <source>
        <dbReference type="ARBA" id="ARBA00022908"/>
    </source>
</evidence>
<keyword evidence="13" id="KW-1185">Reference proteome</keyword>
<feature type="domain" description="Core-binding (CB)" evidence="11">
    <location>
        <begin position="5"/>
        <end position="98"/>
    </location>
</feature>
<keyword evidence="7" id="KW-0233">DNA recombination</keyword>
<dbReference type="PROSITE" id="PS51898">
    <property type="entry name" value="TYR_RECOMBINASE"/>
    <property type="match status" value="1"/>
</dbReference>
<evidence type="ECO:0000256" key="8">
    <source>
        <dbReference type="ARBA" id="ARBA00023306"/>
    </source>
</evidence>
<evidence type="ECO:0000256" key="3">
    <source>
        <dbReference type="ARBA" id="ARBA00022618"/>
    </source>
</evidence>
<dbReference type="Pfam" id="PF02899">
    <property type="entry name" value="Phage_int_SAM_1"/>
    <property type="match status" value="1"/>
</dbReference>
<dbReference type="InterPro" id="IPR050090">
    <property type="entry name" value="Tyrosine_recombinase_XerCD"/>
</dbReference>
<dbReference type="InterPro" id="IPR044068">
    <property type="entry name" value="CB"/>
</dbReference>
<protein>
    <submittedName>
        <fullName evidence="12">Site-specific integrase</fullName>
    </submittedName>
</protein>
<evidence type="ECO:0000259" key="11">
    <source>
        <dbReference type="PROSITE" id="PS51900"/>
    </source>
</evidence>
<dbReference type="InterPro" id="IPR002104">
    <property type="entry name" value="Integrase_catalytic"/>
</dbReference>